<name>A0A519BMH4_9DELT</name>
<proteinExistence type="inferred from homology"/>
<feature type="transmembrane region" description="Helical" evidence="14">
    <location>
        <begin position="606"/>
        <end position="626"/>
    </location>
</feature>
<evidence type="ECO:0000259" key="16">
    <source>
        <dbReference type="Pfam" id="PF00662"/>
    </source>
</evidence>
<dbReference type="InterPro" id="IPR003945">
    <property type="entry name" value="NU5C-like"/>
</dbReference>
<dbReference type="Pfam" id="PF00361">
    <property type="entry name" value="Proton_antipo_M"/>
    <property type="match status" value="1"/>
</dbReference>
<dbReference type="Pfam" id="PF01010">
    <property type="entry name" value="Proton_antipo_C"/>
    <property type="match status" value="1"/>
</dbReference>
<evidence type="ECO:0000256" key="12">
    <source>
        <dbReference type="ARBA" id="ARBA00048026"/>
    </source>
</evidence>
<gene>
    <name evidence="18" type="ORF">EVG15_06185</name>
</gene>
<evidence type="ECO:0000256" key="3">
    <source>
        <dbReference type="ARBA" id="ARBA00022692"/>
    </source>
</evidence>
<evidence type="ECO:0000259" key="17">
    <source>
        <dbReference type="Pfam" id="PF01010"/>
    </source>
</evidence>
<keyword evidence="9" id="KW-0520">NAD</keyword>
<evidence type="ECO:0000313" key="18">
    <source>
        <dbReference type="EMBL" id="RZD18464.1"/>
    </source>
</evidence>
<feature type="transmembrane region" description="Helical" evidence="14">
    <location>
        <begin position="140"/>
        <end position="159"/>
    </location>
</feature>
<feature type="transmembrane region" description="Helical" evidence="14">
    <location>
        <begin position="503"/>
        <end position="526"/>
    </location>
</feature>
<keyword evidence="7" id="KW-1278">Translocase</keyword>
<feature type="transmembrane region" description="Helical" evidence="14">
    <location>
        <begin position="32"/>
        <end position="57"/>
    </location>
</feature>
<comment type="catalytic activity">
    <reaction evidence="12">
        <text>a plastoquinone + NADH + (n+1) H(+)(in) = a plastoquinol + NAD(+) + n H(+)(out)</text>
        <dbReference type="Rhea" id="RHEA:42608"/>
        <dbReference type="Rhea" id="RHEA-COMP:9561"/>
        <dbReference type="Rhea" id="RHEA-COMP:9562"/>
        <dbReference type="ChEBI" id="CHEBI:15378"/>
        <dbReference type="ChEBI" id="CHEBI:17757"/>
        <dbReference type="ChEBI" id="CHEBI:57540"/>
        <dbReference type="ChEBI" id="CHEBI:57945"/>
        <dbReference type="ChEBI" id="CHEBI:62192"/>
    </reaction>
</comment>
<evidence type="ECO:0000256" key="7">
    <source>
        <dbReference type="ARBA" id="ARBA00022967"/>
    </source>
</evidence>
<evidence type="ECO:0000256" key="1">
    <source>
        <dbReference type="ARBA" id="ARBA00004127"/>
    </source>
</evidence>
<dbReference type="InterPro" id="IPR018393">
    <property type="entry name" value="NADHpl_OxRdtase_5_subgr"/>
</dbReference>
<feature type="transmembrane region" description="Helical" evidence="14">
    <location>
        <begin position="180"/>
        <end position="202"/>
    </location>
</feature>
<comment type="catalytic activity">
    <reaction evidence="11">
        <text>a plastoquinone + NADPH + (n+1) H(+)(in) = a plastoquinol + NADP(+) + n H(+)(out)</text>
        <dbReference type="Rhea" id="RHEA:42612"/>
        <dbReference type="Rhea" id="RHEA-COMP:9561"/>
        <dbReference type="Rhea" id="RHEA-COMP:9562"/>
        <dbReference type="ChEBI" id="CHEBI:15378"/>
        <dbReference type="ChEBI" id="CHEBI:17757"/>
        <dbReference type="ChEBI" id="CHEBI:57783"/>
        <dbReference type="ChEBI" id="CHEBI:58349"/>
        <dbReference type="ChEBI" id="CHEBI:62192"/>
    </reaction>
</comment>
<evidence type="ECO:0000256" key="11">
    <source>
        <dbReference type="ARBA" id="ARBA00047726"/>
    </source>
</evidence>
<evidence type="ECO:0000313" key="19">
    <source>
        <dbReference type="Proteomes" id="UP000319296"/>
    </source>
</evidence>
<dbReference type="Gene3D" id="1.20.5.2700">
    <property type="match status" value="1"/>
</dbReference>
<organism evidence="18 19">
    <name type="scientific">Candidatus Acididesulfobacter diazotrophicus</name>
    <dbReference type="NCBI Taxonomy" id="2597226"/>
    <lineage>
        <taxon>Bacteria</taxon>
        <taxon>Deltaproteobacteria</taxon>
        <taxon>Candidatus Acidulodesulfobacterales</taxon>
        <taxon>Candidatus Acididesulfobacter</taxon>
    </lineage>
</organism>
<feature type="domain" description="NADH:ubiquinone/plastoquinone oxidoreductase chloroplast chain 5 C-terminal" evidence="17">
    <location>
        <begin position="444"/>
        <end position="569"/>
    </location>
</feature>
<protein>
    <submittedName>
        <fullName evidence="18">NADH-quinone oxidoreductase subunit L</fullName>
    </submittedName>
</protein>
<dbReference type="GO" id="GO:0015990">
    <property type="term" value="P:electron transport coupled proton transport"/>
    <property type="evidence" value="ECO:0007669"/>
    <property type="project" value="TreeGrafter"/>
</dbReference>
<dbReference type="Proteomes" id="UP000319296">
    <property type="component" value="Unassembled WGS sequence"/>
</dbReference>
<feature type="domain" description="NADH-Ubiquinone oxidoreductase (complex I) chain 5 N-terminal" evidence="16">
    <location>
        <begin position="68"/>
        <end position="118"/>
    </location>
</feature>
<evidence type="ECO:0000256" key="6">
    <source>
        <dbReference type="ARBA" id="ARBA00022957"/>
    </source>
</evidence>
<dbReference type="GO" id="GO:0008137">
    <property type="term" value="F:NADH dehydrogenase (ubiquinone) activity"/>
    <property type="evidence" value="ECO:0007669"/>
    <property type="project" value="InterPro"/>
</dbReference>
<dbReference type="InterPro" id="IPR001516">
    <property type="entry name" value="Proton_antipo_N"/>
</dbReference>
<keyword evidence="10 14" id="KW-0472">Membrane</keyword>
<dbReference type="PANTHER" id="PTHR42829">
    <property type="entry name" value="NADH-UBIQUINONE OXIDOREDUCTASE CHAIN 5"/>
    <property type="match status" value="1"/>
</dbReference>
<evidence type="ECO:0000256" key="5">
    <source>
        <dbReference type="ARBA" id="ARBA00022857"/>
    </source>
</evidence>
<feature type="transmembrane region" description="Helical" evidence="14">
    <location>
        <begin position="85"/>
        <end position="105"/>
    </location>
</feature>
<dbReference type="PANTHER" id="PTHR42829:SF2">
    <property type="entry name" value="NADH-UBIQUINONE OXIDOREDUCTASE CHAIN 5"/>
    <property type="match status" value="1"/>
</dbReference>
<keyword evidence="8 14" id="KW-1133">Transmembrane helix</keyword>
<dbReference type="GO" id="GO:0042773">
    <property type="term" value="P:ATP synthesis coupled electron transport"/>
    <property type="evidence" value="ECO:0007669"/>
    <property type="project" value="InterPro"/>
</dbReference>
<evidence type="ECO:0000256" key="10">
    <source>
        <dbReference type="ARBA" id="ARBA00023136"/>
    </source>
</evidence>
<evidence type="ECO:0000256" key="14">
    <source>
        <dbReference type="SAM" id="Phobius"/>
    </source>
</evidence>
<dbReference type="Pfam" id="PF00662">
    <property type="entry name" value="Proton_antipo_N"/>
    <property type="match status" value="1"/>
</dbReference>
<keyword evidence="3 13" id="KW-0812">Transmembrane</keyword>
<evidence type="ECO:0000256" key="13">
    <source>
        <dbReference type="RuleBase" id="RU000320"/>
    </source>
</evidence>
<dbReference type="InterPro" id="IPR001750">
    <property type="entry name" value="ND/Mrp_TM"/>
</dbReference>
<reference evidence="18 19" key="1">
    <citation type="journal article" date="2019" name="ISME J.">
        <title>Insights into ecological role of a new deltaproteobacterial order Candidatus Acidulodesulfobacterales by metagenomics and metatranscriptomics.</title>
        <authorList>
            <person name="Tan S."/>
            <person name="Liu J."/>
            <person name="Fang Y."/>
            <person name="Hedlund B.P."/>
            <person name="Lian Z.H."/>
            <person name="Huang L.Y."/>
            <person name="Li J.T."/>
            <person name="Huang L.N."/>
            <person name="Li W.J."/>
            <person name="Jiang H.C."/>
            <person name="Dong H.L."/>
            <person name="Shu W.S."/>
        </authorList>
    </citation>
    <scope>NUCLEOTIDE SEQUENCE [LARGE SCALE GENOMIC DNA]</scope>
    <source>
        <strain evidence="18">AP1</strain>
    </source>
</reference>
<feature type="transmembrane region" description="Helical" evidence="14">
    <location>
        <begin position="452"/>
        <end position="472"/>
    </location>
</feature>
<dbReference type="PRINTS" id="PR01434">
    <property type="entry name" value="NADHDHGNASE5"/>
</dbReference>
<sequence length="627" mass="69989">MNSKDLIVWLIPFFPLLGAILWGVFGKYFKNYSGYLGSIFIIISFILSVIIFFIVAYGHGFTSILYQWIDASYFKVNVSTTIDRLSVIMLVMVTGISALVHIYSIGYMKDDKGFARYFSYMNLFVFSMIMLIMANNFLLLYVFWEAVGLCSYVLIGFWYEKKSAVDAGKKAFIVNRIGDFGFALGVMLIFITIGTLNYSTVFSDIHTLPPYLITTIALLLLAGAVGKSAQFPLHVWLPDAMEGPTPVSALIHAATMVTAGVYLIARCHIIFSYSPDASNVVLIIGGVTAFIGAFSALTQFDIKRIIAYSTISQIGYMFMAVGIGSYAAGMFHLLSHAIFKGLLFLTAGSVMHGMSGELDLRKMGGLYSKMKITAITFIVGGLALSGIPPFSGFFSKDAILADLFNKGDYFFWIIGVLVAFMTAFYIFRLIFNVFFGESHVDKDLHVHESPKIMTIPLIILACLASIFGFIGFPPFNHSIFYKFINKDFANSFNFAPVVNNYPWYLLSAISVVAGLGGIYIAYVFYIKKSFDLEKLKNKFKPIYDLSYNKLYVDEIYDFLIVTPMKNFAIFLWRIVDILIIDGAVNGIAQYVSITSSKVRKLQNGMLVSYIVTLTVGVIALLAYYFAR</sequence>
<evidence type="ECO:0000259" key="15">
    <source>
        <dbReference type="Pfam" id="PF00361"/>
    </source>
</evidence>
<accession>A0A519BMH4</accession>
<feature type="transmembrane region" description="Helical" evidence="14">
    <location>
        <begin position="6"/>
        <end position="25"/>
    </location>
</feature>
<feature type="transmembrane region" description="Helical" evidence="14">
    <location>
        <begin position="117"/>
        <end position="134"/>
    </location>
</feature>
<keyword evidence="5" id="KW-0521">NADP</keyword>
<dbReference type="GO" id="GO:0012505">
    <property type="term" value="C:endomembrane system"/>
    <property type="evidence" value="ECO:0007669"/>
    <property type="project" value="UniProtKB-SubCell"/>
</dbReference>
<keyword evidence="6" id="KW-0618">Plastoquinone</keyword>
<feature type="domain" description="NADH:quinone oxidoreductase/Mrp antiporter transmembrane" evidence="15">
    <location>
        <begin position="134"/>
        <end position="422"/>
    </location>
</feature>
<feature type="transmembrane region" description="Helical" evidence="14">
    <location>
        <begin position="208"/>
        <end position="226"/>
    </location>
</feature>
<comment type="subcellular location">
    <subcellularLocation>
        <location evidence="1">Endomembrane system</location>
        <topology evidence="1">Multi-pass membrane protein</topology>
    </subcellularLocation>
    <subcellularLocation>
        <location evidence="13">Membrane</location>
        <topology evidence="13">Multi-pass membrane protein</topology>
    </subcellularLocation>
</comment>
<dbReference type="GO" id="GO:0003954">
    <property type="term" value="F:NADH dehydrogenase activity"/>
    <property type="evidence" value="ECO:0007669"/>
    <property type="project" value="TreeGrafter"/>
</dbReference>
<evidence type="ECO:0000256" key="2">
    <source>
        <dbReference type="ARBA" id="ARBA00008200"/>
    </source>
</evidence>
<feature type="transmembrane region" description="Helical" evidence="14">
    <location>
        <begin position="372"/>
        <end position="390"/>
    </location>
</feature>
<feature type="transmembrane region" description="Helical" evidence="14">
    <location>
        <begin position="410"/>
        <end position="431"/>
    </location>
</feature>
<feature type="transmembrane region" description="Helical" evidence="14">
    <location>
        <begin position="333"/>
        <end position="351"/>
    </location>
</feature>
<comment type="similarity">
    <text evidence="2">Belongs to the complex I subunit 5 family.</text>
</comment>
<evidence type="ECO:0000256" key="4">
    <source>
        <dbReference type="ARBA" id="ARBA00022719"/>
    </source>
</evidence>
<feature type="transmembrane region" description="Helical" evidence="14">
    <location>
        <begin position="247"/>
        <end position="271"/>
    </location>
</feature>
<keyword evidence="4" id="KW-0874">Quinone</keyword>
<comment type="caution">
    <text evidence="18">The sequence shown here is derived from an EMBL/GenBank/DDBJ whole genome shotgun (WGS) entry which is preliminary data.</text>
</comment>
<dbReference type="GO" id="GO:0048038">
    <property type="term" value="F:quinone binding"/>
    <property type="evidence" value="ECO:0007669"/>
    <property type="project" value="UniProtKB-KW"/>
</dbReference>
<dbReference type="GO" id="GO:0016020">
    <property type="term" value="C:membrane"/>
    <property type="evidence" value="ECO:0007669"/>
    <property type="project" value="UniProtKB-SubCell"/>
</dbReference>
<dbReference type="EMBL" id="SGBB01000009">
    <property type="protein sequence ID" value="RZD18464.1"/>
    <property type="molecule type" value="Genomic_DNA"/>
</dbReference>
<feature type="transmembrane region" description="Helical" evidence="14">
    <location>
        <begin position="305"/>
        <end position="327"/>
    </location>
</feature>
<dbReference type="NCBIfam" id="TIGR01974">
    <property type="entry name" value="NDH_I_L"/>
    <property type="match status" value="1"/>
</dbReference>
<evidence type="ECO:0000256" key="9">
    <source>
        <dbReference type="ARBA" id="ARBA00023027"/>
    </source>
</evidence>
<evidence type="ECO:0000256" key="8">
    <source>
        <dbReference type="ARBA" id="ARBA00022989"/>
    </source>
</evidence>
<dbReference type="AlphaFoldDB" id="A0A519BMH4"/>
<dbReference type="InterPro" id="IPR002128">
    <property type="entry name" value="NADH_UbQ_OxRdtase_chlpt_su5_C"/>
</dbReference>
<feature type="transmembrane region" description="Helical" evidence="14">
    <location>
        <begin position="277"/>
        <end position="298"/>
    </location>
</feature>
<dbReference type="NCBIfam" id="NF005141">
    <property type="entry name" value="PRK06590.1"/>
    <property type="match status" value="1"/>
</dbReference>